<evidence type="ECO:0000313" key="1">
    <source>
        <dbReference type="EMBL" id="SOQ45155.1"/>
    </source>
</evidence>
<accession>A0A2H1VWF6</accession>
<protein>
    <submittedName>
        <fullName evidence="1">SFRICE_002378</fullName>
    </submittedName>
</protein>
<gene>
    <name evidence="1" type="ORF">SFRICE_002378</name>
</gene>
<proteinExistence type="predicted"/>
<organism evidence="1">
    <name type="scientific">Spodoptera frugiperda</name>
    <name type="common">Fall armyworm</name>
    <dbReference type="NCBI Taxonomy" id="7108"/>
    <lineage>
        <taxon>Eukaryota</taxon>
        <taxon>Metazoa</taxon>
        <taxon>Ecdysozoa</taxon>
        <taxon>Arthropoda</taxon>
        <taxon>Hexapoda</taxon>
        <taxon>Insecta</taxon>
        <taxon>Pterygota</taxon>
        <taxon>Neoptera</taxon>
        <taxon>Endopterygota</taxon>
        <taxon>Lepidoptera</taxon>
        <taxon>Glossata</taxon>
        <taxon>Ditrysia</taxon>
        <taxon>Noctuoidea</taxon>
        <taxon>Noctuidae</taxon>
        <taxon>Amphipyrinae</taxon>
        <taxon>Spodoptera</taxon>
    </lineage>
</organism>
<sequence length="98" mass="10978">MVQPTAAKVAIMKSLEDCGLDGSPDGKQSPPSIDTWKHQRRYKCLGGLMWVRNLRVVGESRIVKVGKDNETQRNRCFMSVFCKAVVSLRSSRPIRAEA</sequence>
<dbReference type="AlphaFoldDB" id="A0A2H1VWF6"/>
<name>A0A2H1VWF6_SPOFR</name>
<reference evidence="1" key="1">
    <citation type="submission" date="2016-07" db="EMBL/GenBank/DDBJ databases">
        <authorList>
            <person name="Bretaudeau A."/>
        </authorList>
    </citation>
    <scope>NUCLEOTIDE SEQUENCE</scope>
    <source>
        <strain evidence="1">Rice</strain>
        <tissue evidence="1">Whole body</tissue>
    </source>
</reference>
<dbReference type="EMBL" id="ODYU01004853">
    <property type="protein sequence ID" value="SOQ45155.1"/>
    <property type="molecule type" value="Genomic_DNA"/>
</dbReference>